<proteinExistence type="predicted"/>
<evidence type="ECO:0000256" key="1">
    <source>
        <dbReference type="ARBA" id="ARBA00022737"/>
    </source>
</evidence>
<evidence type="ECO:0000313" key="5">
    <source>
        <dbReference type="Proteomes" id="UP000326924"/>
    </source>
</evidence>
<dbReference type="PANTHER" id="PTHR10039:SF5">
    <property type="entry name" value="NACHT DOMAIN-CONTAINING PROTEIN"/>
    <property type="match status" value="1"/>
</dbReference>
<dbReference type="PROSITE" id="PS50297">
    <property type="entry name" value="ANK_REP_REGION"/>
    <property type="match status" value="1"/>
</dbReference>
<sequence length="351" mass="40826">MLLRYFTDHLRRDGAVIAKFFYSHRDGELERNHRNMLQSLLYDILKEDESFFIHFQQAYRDLKGANYDWRTSETWPYGTLKNTLHACRTHPLKRRLFLIVDAMDESDNADRADIIHFLWDLSVPTEKECVIKVFLASRPINEQDPTSEGHRIPLQAENRNDIENYTHGIFLWARLVEDELVHLVTKGTRQDKVREFLKSLPKGLESYYEYMLERLNSGSDDDDNVRDGTRILQLCLLSHRAIELFELDHALAISGEAQDTPSDLPFWEDERPTDIEKRLTYCAVETRNILPLAAVWNGDRIAFWILLERGADTEAAARDGDYNRYTALHLAAWDGHAATVRVFRDRGAAGN</sequence>
<evidence type="ECO:0000259" key="3">
    <source>
        <dbReference type="Pfam" id="PF24883"/>
    </source>
</evidence>
<dbReference type="SUPFAM" id="SSF48403">
    <property type="entry name" value="Ankyrin repeat"/>
    <property type="match status" value="1"/>
</dbReference>
<feature type="repeat" description="ANK" evidence="2">
    <location>
        <begin position="323"/>
        <end position="351"/>
    </location>
</feature>
<dbReference type="InterPro" id="IPR056884">
    <property type="entry name" value="NPHP3-like_N"/>
</dbReference>
<evidence type="ECO:0000256" key="2">
    <source>
        <dbReference type="PROSITE-ProRule" id="PRU00023"/>
    </source>
</evidence>
<dbReference type="Proteomes" id="UP000326924">
    <property type="component" value="Unassembled WGS sequence"/>
</dbReference>
<feature type="domain" description="Nephrocystin 3-like N-terminal" evidence="3">
    <location>
        <begin position="1"/>
        <end position="138"/>
    </location>
</feature>
<evidence type="ECO:0000313" key="4">
    <source>
        <dbReference type="EMBL" id="KAA8893846.1"/>
    </source>
</evidence>
<dbReference type="EMBL" id="VXIS01000396">
    <property type="protein sequence ID" value="KAA8893846.1"/>
    <property type="molecule type" value="Genomic_DNA"/>
</dbReference>
<organism evidence="4 5">
    <name type="scientific">Sphaerosporella brunnea</name>
    <dbReference type="NCBI Taxonomy" id="1250544"/>
    <lineage>
        <taxon>Eukaryota</taxon>
        <taxon>Fungi</taxon>
        <taxon>Dikarya</taxon>
        <taxon>Ascomycota</taxon>
        <taxon>Pezizomycotina</taxon>
        <taxon>Pezizomycetes</taxon>
        <taxon>Pezizales</taxon>
        <taxon>Pyronemataceae</taxon>
        <taxon>Sphaerosporella</taxon>
    </lineage>
</organism>
<name>A0A5J5EFY5_9PEZI</name>
<dbReference type="InterPro" id="IPR036770">
    <property type="entry name" value="Ankyrin_rpt-contain_sf"/>
</dbReference>
<keyword evidence="5" id="KW-1185">Reference proteome</keyword>
<dbReference type="AlphaFoldDB" id="A0A5J5EFY5"/>
<reference evidence="4 5" key="1">
    <citation type="submission" date="2019-09" db="EMBL/GenBank/DDBJ databases">
        <title>Draft genome of the ectomycorrhizal ascomycete Sphaerosporella brunnea.</title>
        <authorList>
            <consortium name="DOE Joint Genome Institute"/>
            <person name="Benucci G.M."/>
            <person name="Marozzi G."/>
            <person name="Antonielli L."/>
            <person name="Sanchez S."/>
            <person name="Marco P."/>
            <person name="Wang X."/>
            <person name="Falini L.B."/>
            <person name="Barry K."/>
            <person name="Haridas S."/>
            <person name="Lipzen A."/>
            <person name="Labutti K."/>
            <person name="Grigoriev I.V."/>
            <person name="Murat C."/>
            <person name="Martin F."/>
            <person name="Albertini E."/>
            <person name="Donnini D."/>
            <person name="Bonito G."/>
        </authorList>
    </citation>
    <scope>NUCLEOTIDE SEQUENCE [LARGE SCALE GENOMIC DNA]</scope>
    <source>
        <strain evidence="4 5">Sb_GMNB300</strain>
    </source>
</reference>
<dbReference type="InterPro" id="IPR002110">
    <property type="entry name" value="Ankyrin_rpt"/>
</dbReference>
<dbReference type="Gene3D" id="1.25.40.20">
    <property type="entry name" value="Ankyrin repeat-containing domain"/>
    <property type="match status" value="1"/>
</dbReference>
<dbReference type="OrthoDB" id="427518at2759"/>
<gene>
    <name evidence="4" type="ORF">FN846DRAFT_1002878</name>
</gene>
<dbReference type="InParanoid" id="A0A5J5EFY5"/>
<dbReference type="PROSITE" id="PS50088">
    <property type="entry name" value="ANK_REPEAT"/>
    <property type="match status" value="1"/>
</dbReference>
<dbReference type="PANTHER" id="PTHR10039">
    <property type="entry name" value="AMELOGENIN"/>
    <property type="match status" value="1"/>
</dbReference>
<accession>A0A5J5EFY5</accession>
<dbReference type="Pfam" id="PF24883">
    <property type="entry name" value="NPHP3_N"/>
    <property type="match status" value="1"/>
</dbReference>
<keyword evidence="2" id="KW-0040">ANK repeat</keyword>
<protein>
    <recommendedName>
        <fullName evidence="3">Nephrocystin 3-like N-terminal domain-containing protein</fullName>
    </recommendedName>
</protein>
<keyword evidence="1" id="KW-0677">Repeat</keyword>
<comment type="caution">
    <text evidence="4">The sequence shown here is derived from an EMBL/GenBank/DDBJ whole genome shotgun (WGS) entry which is preliminary data.</text>
</comment>